<dbReference type="SUPFAM" id="SSF48403">
    <property type="entry name" value="Ankyrin repeat"/>
    <property type="match status" value="1"/>
</dbReference>
<dbReference type="Pfam" id="PF12796">
    <property type="entry name" value="Ank_2"/>
    <property type="match status" value="1"/>
</dbReference>
<comment type="caution">
    <text evidence="5">The sequence shown here is derived from an EMBL/GenBank/DDBJ whole genome shotgun (WGS) entry which is preliminary data.</text>
</comment>
<dbReference type="Gene3D" id="1.25.40.20">
    <property type="entry name" value="Ankyrin repeat-containing domain"/>
    <property type="match status" value="2"/>
</dbReference>
<dbReference type="SMART" id="SM00248">
    <property type="entry name" value="ANK"/>
    <property type="match status" value="6"/>
</dbReference>
<dbReference type="InterPro" id="IPR050776">
    <property type="entry name" value="Ank_Repeat/CDKN_Inhibitor"/>
</dbReference>
<organism evidence="5 6">
    <name type="scientific">Jeotgalibacillus terrae</name>
    <dbReference type="NCBI Taxonomy" id="587735"/>
    <lineage>
        <taxon>Bacteria</taxon>
        <taxon>Bacillati</taxon>
        <taxon>Bacillota</taxon>
        <taxon>Bacilli</taxon>
        <taxon>Bacillales</taxon>
        <taxon>Caryophanaceae</taxon>
        <taxon>Jeotgalibacillus</taxon>
    </lineage>
</organism>
<feature type="repeat" description="ANK" evidence="3">
    <location>
        <begin position="235"/>
        <end position="267"/>
    </location>
</feature>
<dbReference type="Pfam" id="PF13637">
    <property type="entry name" value="Ank_4"/>
    <property type="match status" value="1"/>
</dbReference>
<evidence type="ECO:0000256" key="3">
    <source>
        <dbReference type="PROSITE-ProRule" id="PRU00023"/>
    </source>
</evidence>
<keyword evidence="6" id="KW-1185">Reference proteome</keyword>
<name>A0ABW5ZKE7_9BACL</name>
<gene>
    <name evidence="5" type="ORF">ACFS5P_11655</name>
</gene>
<sequence length="291" mass="32181">MKKKWTIVLVVILLIVMFITVYLMNRPGEVDSAALFEAIADGNTESITDLIDEGQDVNVQSDQGLTALQTAITFVQPGIAQLLLAEGADPAPDDAWLTARSMIDPAIDESGINEQMLLLLQDMHDRDESLIYELNDQDETLLFEAVRMRDEKLFNWLAEEGVESEVINISGDTLFHTAARYPYDAVSFVTEATSYSGGKVNSNGDNPMTVAVKSNNPGWIRFFAETDNMNWQNENGWTPLMFAVDYGFTEAAQALLTIGADTDIKNSNGETAADIAANYDNEEINTLLNQY</sequence>
<dbReference type="Proteomes" id="UP001597561">
    <property type="component" value="Unassembled WGS sequence"/>
</dbReference>
<reference evidence="6" key="1">
    <citation type="journal article" date="2019" name="Int. J. Syst. Evol. Microbiol.">
        <title>The Global Catalogue of Microorganisms (GCM) 10K type strain sequencing project: providing services to taxonomists for standard genome sequencing and annotation.</title>
        <authorList>
            <consortium name="The Broad Institute Genomics Platform"/>
            <consortium name="The Broad Institute Genome Sequencing Center for Infectious Disease"/>
            <person name="Wu L."/>
            <person name="Ma J."/>
        </authorList>
    </citation>
    <scope>NUCLEOTIDE SEQUENCE [LARGE SCALE GENOMIC DNA]</scope>
    <source>
        <strain evidence="6">KCTC 13528</strain>
    </source>
</reference>
<dbReference type="RefSeq" id="WP_204729012.1">
    <property type="nucleotide sequence ID" value="NZ_JAFBDK010000006.1"/>
</dbReference>
<dbReference type="InterPro" id="IPR036770">
    <property type="entry name" value="Ankyrin_rpt-contain_sf"/>
</dbReference>
<dbReference type="PANTHER" id="PTHR24201">
    <property type="entry name" value="ANK_REP_REGION DOMAIN-CONTAINING PROTEIN"/>
    <property type="match status" value="1"/>
</dbReference>
<feature type="transmembrane region" description="Helical" evidence="4">
    <location>
        <begin position="7"/>
        <end position="24"/>
    </location>
</feature>
<dbReference type="InterPro" id="IPR002110">
    <property type="entry name" value="Ankyrin_rpt"/>
</dbReference>
<proteinExistence type="predicted"/>
<keyword evidence="4" id="KW-0472">Membrane</keyword>
<dbReference type="PROSITE" id="PS50297">
    <property type="entry name" value="ANK_REP_REGION"/>
    <property type="match status" value="1"/>
</dbReference>
<keyword evidence="4" id="KW-0812">Transmembrane</keyword>
<protein>
    <submittedName>
        <fullName evidence="5">Ankyrin repeat domain-containing protein</fullName>
    </submittedName>
</protein>
<feature type="repeat" description="ANK" evidence="3">
    <location>
        <begin position="63"/>
        <end position="95"/>
    </location>
</feature>
<evidence type="ECO:0000313" key="5">
    <source>
        <dbReference type="EMBL" id="MFD2912531.1"/>
    </source>
</evidence>
<dbReference type="PROSITE" id="PS50088">
    <property type="entry name" value="ANK_REPEAT"/>
    <property type="match status" value="2"/>
</dbReference>
<dbReference type="EMBL" id="JBHUPG010000022">
    <property type="protein sequence ID" value="MFD2912531.1"/>
    <property type="molecule type" value="Genomic_DNA"/>
</dbReference>
<evidence type="ECO:0000256" key="4">
    <source>
        <dbReference type="SAM" id="Phobius"/>
    </source>
</evidence>
<evidence type="ECO:0000313" key="6">
    <source>
        <dbReference type="Proteomes" id="UP001597561"/>
    </source>
</evidence>
<keyword evidence="1" id="KW-0677">Repeat</keyword>
<keyword evidence="4" id="KW-1133">Transmembrane helix</keyword>
<evidence type="ECO:0000256" key="1">
    <source>
        <dbReference type="ARBA" id="ARBA00022737"/>
    </source>
</evidence>
<keyword evidence="2 3" id="KW-0040">ANK repeat</keyword>
<accession>A0ABW5ZKE7</accession>
<evidence type="ECO:0000256" key="2">
    <source>
        <dbReference type="ARBA" id="ARBA00023043"/>
    </source>
</evidence>